<dbReference type="Gene3D" id="3.30.70.270">
    <property type="match status" value="1"/>
</dbReference>
<name>A0A9W6YBA0_9STRA</name>
<feature type="compositionally biased region" description="Basic and acidic residues" evidence="1">
    <location>
        <begin position="84"/>
        <end position="95"/>
    </location>
</feature>
<protein>
    <submittedName>
        <fullName evidence="2">Unnamed protein product</fullName>
    </submittedName>
</protein>
<dbReference type="AlphaFoldDB" id="A0A9W6YBA0"/>
<gene>
    <name evidence="2" type="ORF">Pfra01_002478100</name>
</gene>
<dbReference type="InterPro" id="IPR043128">
    <property type="entry name" value="Rev_trsase/Diguanyl_cyclase"/>
</dbReference>
<accession>A0A9W6YBA0</accession>
<feature type="region of interest" description="Disordered" evidence="1">
    <location>
        <begin position="67"/>
        <end position="101"/>
    </location>
</feature>
<sequence>MVNAVTAIMEYAMPLVDDLLTDMEKYLWYCSLDAASGFWRMIDNALWRFVQPRGGWSTFAERVRTAAAADTADGGSPTGTATDSRTRFEADRESSDIPDSLSAVVNDPRGDMFASGEVGQPSLVPVFERRSFDDDICFGVESFDSCLETLD</sequence>
<comment type="caution">
    <text evidence="2">The sequence shown here is derived from an EMBL/GenBank/DDBJ whole genome shotgun (WGS) entry which is preliminary data.</text>
</comment>
<organism evidence="2 3">
    <name type="scientific">Phytophthora fragariaefolia</name>
    <dbReference type="NCBI Taxonomy" id="1490495"/>
    <lineage>
        <taxon>Eukaryota</taxon>
        <taxon>Sar</taxon>
        <taxon>Stramenopiles</taxon>
        <taxon>Oomycota</taxon>
        <taxon>Peronosporomycetes</taxon>
        <taxon>Peronosporales</taxon>
        <taxon>Peronosporaceae</taxon>
        <taxon>Phytophthora</taxon>
    </lineage>
</organism>
<feature type="compositionally biased region" description="Low complexity" evidence="1">
    <location>
        <begin position="67"/>
        <end position="83"/>
    </location>
</feature>
<proteinExistence type="predicted"/>
<keyword evidence="3" id="KW-1185">Reference proteome</keyword>
<dbReference type="EMBL" id="BSXT01004426">
    <property type="protein sequence ID" value="GMF57844.1"/>
    <property type="molecule type" value="Genomic_DNA"/>
</dbReference>
<evidence type="ECO:0000256" key="1">
    <source>
        <dbReference type="SAM" id="MobiDB-lite"/>
    </source>
</evidence>
<dbReference type="OrthoDB" id="8050260at2759"/>
<evidence type="ECO:0000313" key="2">
    <source>
        <dbReference type="EMBL" id="GMF57844.1"/>
    </source>
</evidence>
<evidence type="ECO:0000313" key="3">
    <source>
        <dbReference type="Proteomes" id="UP001165121"/>
    </source>
</evidence>
<reference evidence="2" key="1">
    <citation type="submission" date="2023-04" db="EMBL/GenBank/DDBJ databases">
        <title>Phytophthora fragariaefolia NBRC 109709.</title>
        <authorList>
            <person name="Ichikawa N."/>
            <person name="Sato H."/>
            <person name="Tonouchi N."/>
        </authorList>
    </citation>
    <scope>NUCLEOTIDE SEQUENCE</scope>
    <source>
        <strain evidence="2">NBRC 109709</strain>
    </source>
</reference>
<dbReference type="Proteomes" id="UP001165121">
    <property type="component" value="Unassembled WGS sequence"/>
</dbReference>